<gene>
    <name evidence="1" type="ORF">BN996_00500</name>
</gene>
<dbReference type="OrthoDB" id="346458at2157"/>
<name>A0A0D6JN48_9EURY</name>
<sequence length="138" mass="15537">MTKMSASQRRKQFLRTVEDLEPINAVRSEKGERNVWRLSTDSGSKLLWIHYNKHFKFFGGAWTKNTNLAKGNELVHAFIGGGSGEYYIVPDADLHSGDFSLPTQKKGGGHWKLEKAYGKPSNGTVLEQGYTNLSLLYE</sequence>
<proteinExistence type="predicted"/>
<evidence type="ECO:0000313" key="1">
    <source>
        <dbReference type="EMBL" id="CQR49045.1"/>
    </source>
</evidence>
<dbReference type="EMBL" id="CSTE01000001">
    <property type="protein sequence ID" value="CQR49045.1"/>
    <property type="molecule type" value="Genomic_DNA"/>
</dbReference>
<dbReference type="AlphaFoldDB" id="A0A0D6JN48"/>
<evidence type="ECO:0000313" key="2">
    <source>
        <dbReference type="Proteomes" id="UP000198902"/>
    </source>
</evidence>
<accession>A0A0D6JN48</accession>
<reference evidence="2" key="1">
    <citation type="submission" date="2015-03" db="EMBL/GenBank/DDBJ databases">
        <authorList>
            <person name="Urmite Genomes"/>
        </authorList>
    </citation>
    <scope>NUCLEOTIDE SEQUENCE [LARGE SCALE GENOMIC DNA]</scope>
    <source>
        <strain evidence="2">Arc-Hr</strain>
    </source>
</reference>
<organism evidence="1 2">
    <name type="scientific">Haloferax massiliensis</name>
    <dbReference type="NCBI Taxonomy" id="1476858"/>
    <lineage>
        <taxon>Archaea</taxon>
        <taxon>Methanobacteriati</taxon>
        <taxon>Methanobacteriota</taxon>
        <taxon>Stenosarchaea group</taxon>
        <taxon>Halobacteria</taxon>
        <taxon>Halobacteriales</taxon>
        <taxon>Haloferacaceae</taxon>
        <taxon>Haloferax</taxon>
    </lineage>
</organism>
<protein>
    <submittedName>
        <fullName evidence="1">Uncharacterized protein</fullName>
    </submittedName>
</protein>
<dbReference type="Proteomes" id="UP000198902">
    <property type="component" value="Unassembled WGS sequence"/>
</dbReference>
<dbReference type="RefSeq" id="WP_139043095.1">
    <property type="nucleotide sequence ID" value="NZ_CABLRR010000001.1"/>
</dbReference>
<keyword evidence="2" id="KW-1185">Reference proteome</keyword>